<dbReference type="PANTHER" id="PTHR10491:SF4">
    <property type="entry name" value="METHIONINE ADENOSYLTRANSFERASE 2 SUBUNIT BETA"/>
    <property type="match status" value="1"/>
</dbReference>
<dbReference type="EC" id="1.1.1.133" evidence="3 6"/>
<dbReference type="EMBL" id="JACFXU010000018">
    <property type="protein sequence ID" value="MBA6414148.1"/>
    <property type="molecule type" value="Genomic_DNA"/>
</dbReference>
<dbReference type="GO" id="GO:0005829">
    <property type="term" value="C:cytosol"/>
    <property type="evidence" value="ECO:0007669"/>
    <property type="project" value="TreeGrafter"/>
</dbReference>
<protein>
    <recommendedName>
        <fullName evidence="4 6">dTDP-4-dehydrorhamnose reductase</fullName>
        <ecNumber evidence="3 6">1.1.1.133</ecNumber>
    </recommendedName>
</protein>
<comment type="catalytic activity">
    <reaction evidence="5 6">
        <text>dTDP-beta-L-rhamnose + NADP(+) = dTDP-4-dehydro-beta-L-rhamnose + NADPH + H(+)</text>
        <dbReference type="Rhea" id="RHEA:21796"/>
        <dbReference type="ChEBI" id="CHEBI:15378"/>
        <dbReference type="ChEBI" id="CHEBI:57510"/>
        <dbReference type="ChEBI" id="CHEBI:57783"/>
        <dbReference type="ChEBI" id="CHEBI:58349"/>
        <dbReference type="ChEBI" id="CHEBI:62830"/>
        <dbReference type="EC" id="1.1.1.133"/>
    </reaction>
</comment>
<dbReference type="RefSeq" id="WP_182174873.1">
    <property type="nucleotide sequence ID" value="NZ_JACFXU010000018.1"/>
</dbReference>
<feature type="domain" description="RmlD-like substrate binding" evidence="7">
    <location>
        <begin position="1"/>
        <end position="279"/>
    </location>
</feature>
<proteinExistence type="inferred from homology"/>
<dbReference type="GO" id="GO:0019305">
    <property type="term" value="P:dTDP-rhamnose biosynthetic process"/>
    <property type="evidence" value="ECO:0007669"/>
    <property type="project" value="UniProtKB-UniPathway"/>
</dbReference>
<dbReference type="Gene3D" id="3.40.50.720">
    <property type="entry name" value="NAD(P)-binding Rossmann-like Domain"/>
    <property type="match status" value="1"/>
</dbReference>
<keyword evidence="6" id="KW-0521">NADP</keyword>
<sequence length="290" mass="32459">MRVLLIGSDTTLGVALEQHLSRWGRHDYECVTFAASRWKSERHAKKVIRRCQPDLLIDARIQGAVDSGEPLFEPDIDRCHWLAKACQRNGVAYFLLSSSRVFAGQQERPYAEDDLPDNEGTLGSMLQQSEQRVRATCDRHVILRLGPVFSHRGRNLFTNLMAQLHSGGKLSLDSSQRGCPVAASDAARIIAGVLDQLSAGAETWGNYHYCSPDTTNCYEFTQVLLTAASSFAEFDPEAVTLCEEPGEQSISRRLDCSRLRNTFAIKQLSWRSFVADALKLYFDSLQHSES</sequence>
<comment type="similarity">
    <text evidence="2 6">Belongs to the dTDP-4-dehydrorhamnose reductase family.</text>
</comment>
<dbReference type="UniPathway" id="UPA00124"/>
<comment type="caution">
    <text evidence="8">The sequence shown here is derived from an EMBL/GenBank/DDBJ whole genome shotgun (WGS) entry which is preliminary data.</text>
</comment>
<evidence type="ECO:0000256" key="6">
    <source>
        <dbReference type="RuleBase" id="RU364082"/>
    </source>
</evidence>
<evidence type="ECO:0000259" key="7">
    <source>
        <dbReference type="Pfam" id="PF04321"/>
    </source>
</evidence>
<dbReference type="GO" id="GO:0008831">
    <property type="term" value="F:dTDP-4-dehydrorhamnose reductase activity"/>
    <property type="evidence" value="ECO:0007669"/>
    <property type="project" value="UniProtKB-EC"/>
</dbReference>
<evidence type="ECO:0000313" key="8">
    <source>
        <dbReference type="EMBL" id="MBA6414148.1"/>
    </source>
</evidence>
<organism evidence="8 9">
    <name type="scientific">Sediminihaliea albiluteola</name>
    <dbReference type="NCBI Taxonomy" id="2758564"/>
    <lineage>
        <taxon>Bacteria</taxon>
        <taxon>Pseudomonadati</taxon>
        <taxon>Pseudomonadota</taxon>
        <taxon>Gammaproteobacteria</taxon>
        <taxon>Cellvibrionales</taxon>
        <taxon>Halieaceae</taxon>
        <taxon>Sediminihaliea</taxon>
    </lineage>
</organism>
<dbReference type="InterPro" id="IPR036291">
    <property type="entry name" value="NAD(P)-bd_dom_sf"/>
</dbReference>
<evidence type="ECO:0000256" key="2">
    <source>
        <dbReference type="ARBA" id="ARBA00010944"/>
    </source>
</evidence>
<gene>
    <name evidence="8" type="ORF">H2508_13620</name>
</gene>
<dbReference type="AlphaFoldDB" id="A0A7W2TY84"/>
<evidence type="ECO:0000256" key="3">
    <source>
        <dbReference type="ARBA" id="ARBA00012929"/>
    </source>
</evidence>
<evidence type="ECO:0000256" key="1">
    <source>
        <dbReference type="ARBA" id="ARBA00004781"/>
    </source>
</evidence>
<accession>A0A7W2TY84</accession>
<dbReference type="PANTHER" id="PTHR10491">
    <property type="entry name" value="DTDP-4-DEHYDRORHAMNOSE REDUCTASE"/>
    <property type="match status" value="1"/>
</dbReference>
<dbReference type="Pfam" id="PF04321">
    <property type="entry name" value="RmlD_sub_bind"/>
    <property type="match status" value="1"/>
</dbReference>
<dbReference type="SUPFAM" id="SSF51735">
    <property type="entry name" value="NAD(P)-binding Rossmann-fold domains"/>
    <property type="match status" value="1"/>
</dbReference>
<evidence type="ECO:0000256" key="4">
    <source>
        <dbReference type="ARBA" id="ARBA00017099"/>
    </source>
</evidence>
<keyword evidence="9" id="KW-1185">Reference proteome</keyword>
<comment type="pathway">
    <text evidence="1 6">Carbohydrate biosynthesis; dTDP-L-rhamnose biosynthesis.</text>
</comment>
<dbReference type="GO" id="GO:0009243">
    <property type="term" value="P:O antigen biosynthetic process"/>
    <property type="evidence" value="ECO:0007669"/>
    <property type="project" value="UniProtKB-UniPathway"/>
</dbReference>
<dbReference type="Gene3D" id="3.90.25.10">
    <property type="entry name" value="UDP-galactose 4-epimerase, domain 1"/>
    <property type="match status" value="1"/>
</dbReference>
<dbReference type="InterPro" id="IPR005913">
    <property type="entry name" value="dTDP_dehydrorham_reduct"/>
</dbReference>
<comment type="function">
    <text evidence="6">Catalyzes the reduction of dTDP-6-deoxy-L-lyxo-4-hexulose to yield dTDP-L-rhamnose.</text>
</comment>
<comment type="cofactor">
    <cofactor evidence="6">
        <name>Mg(2+)</name>
        <dbReference type="ChEBI" id="CHEBI:18420"/>
    </cofactor>
    <text evidence="6">Binds 1 Mg(2+) ion per monomer.</text>
</comment>
<dbReference type="InterPro" id="IPR029903">
    <property type="entry name" value="RmlD-like-bd"/>
</dbReference>
<reference evidence="8 9" key="1">
    <citation type="submission" date="2020-07" db="EMBL/GenBank/DDBJ databases">
        <title>Halieaceae bacterium, F7430, whole genome shotgun sequencing project.</title>
        <authorList>
            <person name="Jiang S."/>
            <person name="Liu Z.W."/>
            <person name="Du Z.J."/>
        </authorList>
    </citation>
    <scope>NUCLEOTIDE SEQUENCE [LARGE SCALE GENOMIC DNA]</scope>
    <source>
        <strain evidence="8 9">F7430</strain>
    </source>
</reference>
<keyword evidence="6" id="KW-0560">Oxidoreductase</keyword>
<dbReference type="Proteomes" id="UP000539350">
    <property type="component" value="Unassembled WGS sequence"/>
</dbReference>
<evidence type="ECO:0000313" key="9">
    <source>
        <dbReference type="Proteomes" id="UP000539350"/>
    </source>
</evidence>
<name>A0A7W2TY84_9GAMM</name>
<dbReference type="UniPathway" id="UPA00281"/>
<evidence type="ECO:0000256" key="5">
    <source>
        <dbReference type="ARBA" id="ARBA00048200"/>
    </source>
</evidence>